<organism evidence="10 11">
    <name type="scientific">Calocera viscosa (strain TUFC12733)</name>
    <dbReference type="NCBI Taxonomy" id="1330018"/>
    <lineage>
        <taxon>Eukaryota</taxon>
        <taxon>Fungi</taxon>
        <taxon>Dikarya</taxon>
        <taxon>Basidiomycota</taxon>
        <taxon>Agaricomycotina</taxon>
        <taxon>Dacrymycetes</taxon>
        <taxon>Dacrymycetales</taxon>
        <taxon>Dacrymycetaceae</taxon>
        <taxon>Calocera</taxon>
    </lineage>
</organism>
<evidence type="ECO:0000259" key="9">
    <source>
        <dbReference type="PROSITE" id="PS50102"/>
    </source>
</evidence>
<feature type="compositionally biased region" description="Basic and acidic residues" evidence="8">
    <location>
        <begin position="254"/>
        <end position="268"/>
    </location>
</feature>
<evidence type="ECO:0000256" key="3">
    <source>
        <dbReference type="ARBA" id="ARBA00007077"/>
    </source>
</evidence>
<comment type="subcellular location">
    <subcellularLocation>
        <location evidence="2">Nucleus</location>
        <location evidence="2">Nucleolus</location>
    </subcellularLocation>
</comment>
<name>A0A167G250_CALVF</name>
<accession>A0A167G250</accession>
<evidence type="ECO:0000256" key="8">
    <source>
        <dbReference type="SAM" id="MobiDB-lite"/>
    </source>
</evidence>
<proteinExistence type="inferred from homology"/>
<evidence type="ECO:0000256" key="6">
    <source>
        <dbReference type="ARBA" id="ARBA00023242"/>
    </source>
</evidence>
<dbReference type="OrthoDB" id="442677at2759"/>
<evidence type="ECO:0000256" key="4">
    <source>
        <dbReference type="ARBA" id="ARBA00015520"/>
    </source>
</evidence>
<evidence type="ECO:0000256" key="1">
    <source>
        <dbReference type="ARBA" id="ARBA00002475"/>
    </source>
</evidence>
<feature type="compositionally biased region" description="Acidic residues" evidence="8">
    <location>
        <begin position="153"/>
        <end position="165"/>
    </location>
</feature>
<evidence type="ECO:0000313" key="11">
    <source>
        <dbReference type="Proteomes" id="UP000076738"/>
    </source>
</evidence>
<sequence length="584" mass="64039">MSLSSVLLSKGAVAVDGALDSIFKSNPLKPAPKLAGHRPPRAADATTTKSTSLRKEKKRKTQENPVEETQSKKRRLSNVKTDKKVPAPAGEGPKERKKKNAVAKSERQKTKKEQGRDEEVEPAFPQPGSAPKPKVQSDIAEDISPSLDKAVEDATDEDGDDDDDALPVHESLLDKTGDDAASSKKRKRIDETQEERDARTVFVGNIAVTVVKTKSLRKQLTHHLTSFVPNSEVESIRFRSVAFKNPTSQLPEEDDKKGQPSAKDLKSKERAQKWRKQAADPSAGIVFLSEAEKKKVAFIKGEIHDGIDTVNAYVVFAHPTEETKEGETSAVSPAEVAKLVVEAANGTTFLSKTLRVDHVGKQAAGWGTADPKLTVFVGNLDFAAKEEAIRSFFEELVKTERGDTENTWVKTVRVVRDKATQLGKGFAYVSVADRECVDHILAADAEQLKFAKRTLRVQRCKVAPSTKSTPVKGPRPSSEKGEKTHKQKSDRTPVEVPRGDPSLGERLAGLDKEARKAAKATDQDRLARRLAKKKARAALQKGPGAADLDRGKRERKPVKNHGKGTATKPRMRSDRAIAKRNQKK</sequence>
<dbReference type="SUPFAM" id="SSF54928">
    <property type="entry name" value="RNA-binding domain, RBD"/>
    <property type="match status" value="1"/>
</dbReference>
<dbReference type="PANTHER" id="PTHR23236">
    <property type="entry name" value="EUKARYOTIC TRANSLATION INITIATION FACTOR 4B/4H"/>
    <property type="match status" value="1"/>
</dbReference>
<dbReference type="STRING" id="1330018.A0A167G250"/>
<dbReference type="AlphaFoldDB" id="A0A167G250"/>
<protein>
    <recommendedName>
        <fullName evidence="4">Nucleolar protein 12</fullName>
    </recommendedName>
</protein>
<evidence type="ECO:0000256" key="2">
    <source>
        <dbReference type="ARBA" id="ARBA00004604"/>
    </source>
</evidence>
<dbReference type="GO" id="GO:0000463">
    <property type="term" value="P:maturation of LSU-rRNA from tricistronic rRNA transcript (SSU-rRNA, 5.8S rRNA, LSU-rRNA)"/>
    <property type="evidence" value="ECO:0007669"/>
    <property type="project" value="TreeGrafter"/>
</dbReference>
<dbReference type="GO" id="GO:0005730">
    <property type="term" value="C:nucleolus"/>
    <property type="evidence" value="ECO:0007669"/>
    <property type="project" value="UniProtKB-SubCell"/>
</dbReference>
<gene>
    <name evidence="10" type="ORF">CALVIDRAFT_507275</name>
</gene>
<dbReference type="PANTHER" id="PTHR23236:SF25">
    <property type="entry name" value="RNA-BINDING PROTEIN 34"/>
    <property type="match status" value="1"/>
</dbReference>
<evidence type="ECO:0000313" key="10">
    <source>
        <dbReference type="EMBL" id="KZO90097.1"/>
    </source>
</evidence>
<dbReference type="InterPro" id="IPR000504">
    <property type="entry name" value="RRM_dom"/>
</dbReference>
<feature type="region of interest" description="Disordered" evidence="8">
    <location>
        <begin position="247"/>
        <end position="268"/>
    </location>
</feature>
<dbReference type="Gene3D" id="3.30.70.330">
    <property type="match status" value="1"/>
</dbReference>
<feature type="domain" description="RRM" evidence="9">
    <location>
        <begin position="373"/>
        <end position="462"/>
    </location>
</feature>
<dbReference type="InterPro" id="IPR035979">
    <property type="entry name" value="RBD_domain_sf"/>
</dbReference>
<dbReference type="SMART" id="SM00360">
    <property type="entry name" value="RRM"/>
    <property type="match status" value="1"/>
</dbReference>
<feature type="compositionally biased region" description="Basic and acidic residues" evidence="8">
    <location>
        <begin position="171"/>
        <end position="197"/>
    </location>
</feature>
<dbReference type="GO" id="GO:0019843">
    <property type="term" value="F:rRNA binding"/>
    <property type="evidence" value="ECO:0007669"/>
    <property type="project" value="TreeGrafter"/>
</dbReference>
<dbReference type="InterPro" id="IPR012677">
    <property type="entry name" value="Nucleotide-bd_a/b_plait_sf"/>
</dbReference>
<feature type="compositionally biased region" description="Basic and acidic residues" evidence="8">
    <location>
        <begin position="104"/>
        <end position="117"/>
    </location>
</feature>
<keyword evidence="5 7" id="KW-0694">RNA-binding</keyword>
<dbReference type="EMBL" id="KV417352">
    <property type="protein sequence ID" value="KZO90097.1"/>
    <property type="molecule type" value="Genomic_DNA"/>
</dbReference>
<comment type="similarity">
    <text evidence="3">Belongs to the RRM RBM34 family.</text>
</comment>
<keyword evidence="6" id="KW-0539">Nucleus</keyword>
<comment type="function">
    <text evidence="1">Involved in pre-25S rRNA processing.</text>
</comment>
<evidence type="ECO:0000256" key="7">
    <source>
        <dbReference type="PROSITE-ProRule" id="PRU00176"/>
    </source>
</evidence>
<keyword evidence="11" id="KW-1185">Reference proteome</keyword>
<feature type="compositionally biased region" description="Basic and acidic residues" evidence="8">
    <location>
        <begin position="508"/>
        <end position="527"/>
    </location>
</feature>
<reference evidence="10 11" key="1">
    <citation type="journal article" date="2016" name="Mol. Biol. Evol.">
        <title>Comparative Genomics of Early-Diverging Mushroom-Forming Fungi Provides Insights into the Origins of Lignocellulose Decay Capabilities.</title>
        <authorList>
            <person name="Nagy L.G."/>
            <person name="Riley R."/>
            <person name="Tritt A."/>
            <person name="Adam C."/>
            <person name="Daum C."/>
            <person name="Floudas D."/>
            <person name="Sun H."/>
            <person name="Yadav J.S."/>
            <person name="Pangilinan J."/>
            <person name="Larsson K.H."/>
            <person name="Matsuura K."/>
            <person name="Barry K."/>
            <person name="Labutti K."/>
            <person name="Kuo R."/>
            <person name="Ohm R.A."/>
            <person name="Bhattacharya S.S."/>
            <person name="Shirouzu T."/>
            <person name="Yoshinaga Y."/>
            <person name="Martin F.M."/>
            <person name="Grigoriev I.V."/>
            <person name="Hibbett D.S."/>
        </authorList>
    </citation>
    <scope>NUCLEOTIDE SEQUENCE [LARGE SCALE GENOMIC DNA]</scope>
    <source>
        <strain evidence="10 11">TUFC12733</strain>
    </source>
</reference>
<feature type="compositionally biased region" description="Basic residues" evidence="8">
    <location>
        <begin position="553"/>
        <end position="562"/>
    </location>
</feature>
<feature type="compositionally biased region" description="Basic and acidic residues" evidence="8">
    <location>
        <begin position="477"/>
        <end position="493"/>
    </location>
</feature>
<evidence type="ECO:0000256" key="5">
    <source>
        <dbReference type="ARBA" id="ARBA00022884"/>
    </source>
</evidence>
<dbReference type="Proteomes" id="UP000076738">
    <property type="component" value="Unassembled WGS sequence"/>
</dbReference>
<dbReference type="PROSITE" id="PS50102">
    <property type="entry name" value="RRM"/>
    <property type="match status" value="1"/>
</dbReference>
<feature type="region of interest" description="Disordered" evidence="8">
    <location>
        <begin position="461"/>
        <end position="584"/>
    </location>
</feature>
<feature type="region of interest" description="Disordered" evidence="8">
    <location>
        <begin position="23"/>
        <end position="197"/>
    </location>
</feature>